<name>A0AAF0Z4P1_9MICO</name>
<dbReference type="InterPro" id="IPR028098">
    <property type="entry name" value="Glyco_trans_4-like_N"/>
</dbReference>
<dbReference type="Proteomes" id="UP001304340">
    <property type="component" value="Chromosome"/>
</dbReference>
<feature type="transmembrane region" description="Helical" evidence="10">
    <location>
        <begin position="197"/>
        <end position="224"/>
    </location>
</feature>
<feature type="domain" description="Glycosyltransferase subfamily 4-like N-terminal" evidence="11">
    <location>
        <begin position="619"/>
        <end position="777"/>
    </location>
</feature>
<evidence type="ECO:0000256" key="3">
    <source>
        <dbReference type="ARBA" id="ARBA00022676"/>
    </source>
</evidence>
<dbReference type="AlphaFoldDB" id="A0AAF0Z4P1"/>
<dbReference type="EC" id="2.4.-.-" evidence="12"/>
<feature type="transmembrane region" description="Helical" evidence="10">
    <location>
        <begin position="136"/>
        <end position="157"/>
    </location>
</feature>
<dbReference type="EMBL" id="CP138359">
    <property type="protein sequence ID" value="WPF80921.1"/>
    <property type="molecule type" value="Genomic_DNA"/>
</dbReference>
<feature type="transmembrane region" description="Helical" evidence="10">
    <location>
        <begin position="91"/>
        <end position="116"/>
    </location>
</feature>
<feature type="transmembrane region" description="Helical" evidence="10">
    <location>
        <begin position="55"/>
        <end position="79"/>
    </location>
</feature>
<gene>
    <name evidence="12" type="ORF">SANBI_002165</name>
</gene>
<evidence type="ECO:0000313" key="12">
    <source>
        <dbReference type="EMBL" id="WPF80921.1"/>
    </source>
</evidence>
<dbReference type="RefSeq" id="WP_319154905.1">
    <property type="nucleotide sequence ID" value="NZ_CP138359.1"/>
</dbReference>
<dbReference type="Pfam" id="PF13579">
    <property type="entry name" value="Glyco_trans_4_4"/>
    <property type="match status" value="1"/>
</dbReference>
<feature type="transmembrane region" description="Helical" evidence="10">
    <location>
        <begin position="292"/>
        <end position="312"/>
    </location>
</feature>
<proteinExistence type="predicted"/>
<dbReference type="SUPFAM" id="SSF53756">
    <property type="entry name" value="UDP-Glycosyltransferase/glycogen phosphorylase"/>
    <property type="match status" value="1"/>
</dbReference>
<evidence type="ECO:0000256" key="9">
    <source>
        <dbReference type="ARBA" id="ARBA00023136"/>
    </source>
</evidence>
<feature type="transmembrane region" description="Helical" evidence="10">
    <location>
        <begin position="164"/>
        <end position="185"/>
    </location>
</feature>
<dbReference type="GO" id="GO:0005886">
    <property type="term" value="C:plasma membrane"/>
    <property type="evidence" value="ECO:0007669"/>
    <property type="project" value="UniProtKB-SubCell"/>
</dbReference>
<dbReference type="GO" id="GO:0008360">
    <property type="term" value="P:regulation of cell shape"/>
    <property type="evidence" value="ECO:0007669"/>
    <property type="project" value="UniProtKB-KW"/>
</dbReference>
<keyword evidence="6" id="KW-0133">Cell shape</keyword>
<dbReference type="PANTHER" id="PTHR47019">
    <property type="entry name" value="LIPID II FLIPPASE MURJ"/>
    <property type="match status" value="1"/>
</dbReference>
<keyword evidence="3 12" id="KW-0328">Glycosyltransferase</keyword>
<keyword evidence="8 10" id="KW-1133">Transmembrane helix</keyword>
<feature type="transmembrane region" description="Helical" evidence="10">
    <location>
        <begin position="432"/>
        <end position="454"/>
    </location>
</feature>
<dbReference type="KEGG" id="sbil:SANBI_002165"/>
<keyword evidence="9 10" id="KW-0472">Membrane</keyword>
<dbReference type="GO" id="GO:0009252">
    <property type="term" value="P:peptidoglycan biosynthetic process"/>
    <property type="evidence" value="ECO:0007669"/>
    <property type="project" value="UniProtKB-KW"/>
</dbReference>
<protein>
    <submittedName>
        <fullName evidence="12">Glycosyltransferase</fullName>
        <ecNumber evidence="12">2.4.-.-</ecNumber>
    </submittedName>
</protein>
<feature type="transmembrane region" description="Helical" evidence="10">
    <location>
        <begin position="333"/>
        <end position="355"/>
    </location>
</feature>
<evidence type="ECO:0000256" key="8">
    <source>
        <dbReference type="ARBA" id="ARBA00022989"/>
    </source>
</evidence>
<evidence type="ECO:0000256" key="2">
    <source>
        <dbReference type="ARBA" id="ARBA00022475"/>
    </source>
</evidence>
<organism evidence="12 13">
    <name type="scientific">Sanguibacter biliveldensis</name>
    <dbReference type="NCBI Taxonomy" id="3030830"/>
    <lineage>
        <taxon>Bacteria</taxon>
        <taxon>Bacillati</taxon>
        <taxon>Actinomycetota</taxon>
        <taxon>Actinomycetes</taxon>
        <taxon>Micrococcales</taxon>
        <taxon>Sanguibacteraceae</taxon>
        <taxon>Sanguibacter</taxon>
    </lineage>
</organism>
<dbReference type="GO" id="GO:0015648">
    <property type="term" value="F:lipid-linked peptidoglycan transporter activity"/>
    <property type="evidence" value="ECO:0007669"/>
    <property type="project" value="TreeGrafter"/>
</dbReference>
<evidence type="ECO:0000256" key="6">
    <source>
        <dbReference type="ARBA" id="ARBA00022960"/>
    </source>
</evidence>
<reference evidence="13" key="1">
    <citation type="submission" date="2023-11" db="EMBL/GenBank/DDBJ databases">
        <authorList>
            <person name="Helweg L.P."/>
            <person name="Kiel A."/>
            <person name="Hitz F."/>
            <person name="Ruckert-Reed C."/>
            <person name="Busche T."/>
            <person name="Kaltschmidt B."/>
            <person name="Kaltschmidt C."/>
        </authorList>
    </citation>
    <scope>NUCLEOTIDE SEQUENCE [LARGE SCALE GENOMIC DNA]</scope>
    <source>
        <strain evidence="13">4.1</strain>
    </source>
</reference>
<keyword evidence="7" id="KW-0573">Peptidoglycan synthesis</keyword>
<dbReference type="GO" id="GO:0034204">
    <property type="term" value="P:lipid translocation"/>
    <property type="evidence" value="ECO:0007669"/>
    <property type="project" value="TreeGrafter"/>
</dbReference>
<keyword evidence="5 10" id="KW-0812">Transmembrane</keyword>
<evidence type="ECO:0000256" key="10">
    <source>
        <dbReference type="SAM" id="Phobius"/>
    </source>
</evidence>
<feature type="transmembrane region" description="Helical" evidence="10">
    <location>
        <begin position="466"/>
        <end position="492"/>
    </location>
</feature>
<feature type="transmembrane region" description="Helical" evidence="10">
    <location>
        <begin position="498"/>
        <end position="523"/>
    </location>
</feature>
<dbReference type="PRINTS" id="PR01806">
    <property type="entry name" value="VIRFACTRMVIN"/>
</dbReference>
<evidence type="ECO:0000259" key="11">
    <source>
        <dbReference type="Pfam" id="PF13579"/>
    </source>
</evidence>
<feature type="transmembrane region" description="Helical" evidence="10">
    <location>
        <begin position="398"/>
        <end position="420"/>
    </location>
</feature>
<evidence type="ECO:0000256" key="4">
    <source>
        <dbReference type="ARBA" id="ARBA00022679"/>
    </source>
</evidence>
<dbReference type="Pfam" id="PF03023">
    <property type="entry name" value="MurJ"/>
    <property type="match status" value="1"/>
</dbReference>
<comment type="subcellular location">
    <subcellularLocation>
        <location evidence="1">Cell membrane</location>
        <topology evidence="1">Multi-pass membrane protein</topology>
    </subcellularLocation>
</comment>
<keyword evidence="4 12" id="KW-0808">Transferase</keyword>
<evidence type="ECO:0000256" key="1">
    <source>
        <dbReference type="ARBA" id="ARBA00004651"/>
    </source>
</evidence>
<dbReference type="InterPro" id="IPR051050">
    <property type="entry name" value="Lipid_II_flippase_MurJ/MviN"/>
</dbReference>
<evidence type="ECO:0000313" key="13">
    <source>
        <dbReference type="Proteomes" id="UP001304340"/>
    </source>
</evidence>
<sequence>MRSRLAAASQTLAGAAVMITAITILSRMLGFGRWIVQASELGTGGVASSYATANVLPNVLFEVAAGGALAGAVVPLLAGPLLRKARVEVDTIASALLTWAVVTLVPLGVLLAVFARPVVGLLPDVGTGDQADVATYFLRVFAVQVPLYGIGVVLAGVLQANRRFFWPAAAPMFSSIVVIIAYLVFGRLADGQQGDPGALSAAALGWLAWGTTLGVAAMSLPLLLPTLRSGVRLRPTLRFPAGVGSRARRLATAGIGALVAQQVSVLVVMYAALSSGGQHAFNVYQYSQAVYVLPYAVLAVPLATSAFPRLAARADAGDRAGFARLSAVATRGVVAVSAVGAAVLVSVSAAVEAFFEAFTPGGADGMAIAIAWSAPGLVGFALLFHLSRTLYSIDGGRSAVLGAAAGWGVVAVVAAVLPAVLTRGGQDQTLTLAALGAAGSAGMLVAGTVLLVAVRRRAGAASVSGLGRTVLVAVLAGAVAAWAGHAVAGLLLPTDASVVAALGAGVVAGVVALTITAGALVVADRSVLGLLRARRAAAGSGAPETVVTPGATLAPVAVTSPLTPLAVAASGAGAGVLHVRGDVPDEEQSDLSAQTLGGDPGDTPTSTVRVLQVLGSSAGGVARHVGQLAGALAAPTSPYPSAVVVAGPASVQDLAAADPQVRFVPVEITDRPRPLADLAAVRSLRGLAVHADAVHAHGLRAGALAVLAARSVLRRHRPTVVVTLHNLPVGGRAIRTVSTVLELVVARGADTVLGVSTDLVDRARTRGARSAARALVPSPGGADGPTGVAVDREAVRASLGVGPEELLVLTVGRLAVQKGLPTLLDAASALRASAPGLQVRWAVAGGGPLHDELAQRITSDDLPVDLLGPRGDVAELLVAADVVVSAAVWEGQPLNLQEALRAGAAIVATDAGGTREVTGDAAVLVPVGDATAMAFAVSGLLLDPAALEERRRRSRAQALTLPSIGDAVTHLATFYPRL</sequence>
<accession>A0AAF0Z4P1</accession>
<dbReference type="InterPro" id="IPR004268">
    <property type="entry name" value="MurJ"/>
</dbReference>
<keyword evidence="2" id="KW-1003">Cell membrane</keyword>
<dbReference type="PANTHER" id="PTHR47019:SF1">
    <property type="entry name" value="LIPID II FLIPPASE MURJ"/>
    <property type="match status" value="1"/>
</dbReference>
<feature type="transmembrane region" description="Helical" evidence="10">
    <location>
        <begin position="12"/>
        <end position="35"/>
    </location>
</feature>
<dbReference type="GO" id="GO:0016757">
    <property type="term" value="F:glycosyltransferase activity"/>
    <property type="evidence" value="ECO:0007669"/>
    <property type="project" value="UniProtKB-KW"/>
</dbReference>
<dbReference type="Pfam" id="PF13692">
    <property type="entry name" value="Glyco_trans_1_4"/>
    <property type="match status" value="1"/>
</dbReference>
<evidence type="ECO:0000256" key="5">
    <source>
        <dbReference type="ARBA" id="ARBA00022692"/>
    </source>
</evidence>
<dbReference type="Gene3D" id="3.40.50.2000">
    <property type="entry name" value="Glycogen Phosphorylase B"/>
    <property type="match status" value="2"/>
</dbReference>
<evidence type="ECO:0000256" key="7">
    <source>
        <dbReference type="ARBA" id="ARBA00022984"/>
    </source>
</evidence>
<feature type="transmembrane region" description="Helical" evidence="10">
    <location>
        <begin position="250"/>
        <end position="272"/>
    </location>
</feature>
<feature type="transmembrane region" description="Helical" evidence="10">
    <location>
        <begin position="367"/>
        <end position="386"/>
    </location>
</feature>
<keyword evidence="13" id="KW-1185">Reference proteome</keyword>